<evidence type="ECO:0000313" key="8">
    <source>
        <dbReference type="Proteomes" id="UP000324897"/>
    </source>
</evidence>
<dbReference type="Pfam" id="PF06200">
    <property type="entry name" value="tify"/>
    <property type="match status" value="1"/>
</dbReference>
<evidence type="ECO:0000256" key="1">
    <source>
        <dbReference type="ARBA" id="ARBA00008614"/>
    </source>
</evidence>
<dbReference type="Gramene" id="TVU30921">
    <property type="protein sequence ID" value="TVU30921"/>
    <property type="gene ID" value="EJB05_22574"/>
</dbReference>
<evidence type="ECO:0000259" key="6">
    <source>
        <dbReference type="PROSITE" id="PS51320"/>
    </source>
</evidence>
<feature type="compositionally biased region" description="Low complexity" evidence="5">
    <location>
        <begin position="117"/>
        <end position="134"/>
    </location>
</feature>
<keyword evidence="3" id="KW-0832">Ubl conjugation</keyword>
<dbReference type="GO" id="GO:2000022">
    <property type="term" value="P:regulation of jasmonic acid mediated signaling pathway"/>
    <property type="evidence" value="ECO:0007669"/>
    <property type="project" value="UniProtKB-UniRule"/>
</dbReference>
<comment type="subcellular location">
    <subcellularLocation>
        <location evidence="4">Nucleus</location>
    </subcellularLocation>
</comment>
<dbReference type="EMBL" id="RWGY01000011">
    <property type="protein sequence ID" value="TVU30921.1"/>
    <property type="molecule type" value="Genomic_DNA"/>
</dbReference>
<feature type="compositionally biased region" description="Basic and acidic residues" evidence="5">
    <location>
        <begin position="176"/>
        <end position="195"/>
    </location>
</feature>
<keyword evidence="4" id="KW-0539">Nucleus</keyword>
<evidence type="ECO:0000256" key="2">
    <source>
        <dbReference type="ARBA" id="ARBA00022819"/>
    </source>
</evidence>
<dbReference type="AlphaFoldDB" id="A0A5J9V6B4"/>
<dbReference type="InterPro" id="IPR010399">
    <property type="entry name" value="Tify_dom"/>
</dbReference>
<dbReference type="GO" id="GO:0009611">
    <property type="term" value="P:response to wounding"/>
    <property type="evidence" value="ECO:0007669"/>
    <property type="project" value="UniProtKB-UniRule"/>
</dbReference>
<dbReference type="InterPro" id="IPR040390">
    <property type="entry name" value="TIFY/JAZ"/>
</dbReference>
<dbReference type="Proteomes" id="UP000324897">
    <property type="component" value="Chromosome 1"/>
</dbReference>
<name>A0A5J9V6B4_9POAL</name>
<organism evidence="7 8">
    <name type="scientific">Eragrostis curvula</name>
    <name type="common">weeping love grass</name>
    <dbReference type="NCBI Taxonomy" id="38414"/>
    <lineage>
        <taxon>Eukaryota</taxon>
        <taxon>Viridiplantae</taxon>
        <taxon>Streptophyta</taxon>
        <taxon>Embryophyta</taxon>
        <taxon>Tracheophyta</taxon>
        <taxon>Spermatophyta</taxon>
        <taxon>Magnoliopsida</taxon>
        <taxon>Liliopsida</taxon>
        <taxon>Poales</taxon>
        <taxon>Poaceae</taxon>
        <taxon>PACMAD clade</taxon>
        <taxon>Chloridoideae</taxon>
        <taxon>Eragrostideae</taxon>
        <taxon>Eragrostidinae</taxon>
        <taxon>Eragrostis</taxon>
    </lineage>
</organism>
<dbReference type="PANTHER" id="PTHR33077:SF52">
    <property type="entry name" value="PROTEIN TIFY 11D"/>
    <property type="match status" value="1"/>
</dbReference>
<comment type="function">
    <text evidence="4">Repressor of jasmonate responses.</text>
</comment>
<gene>
    <name evidence="7" type="ORF">EJB05_22574</name>
</gene>
<dbReference type="GO" id="GO:0031347">
    <property type="term" value="P:regulation of defense response"/>
    <property type="evidence" value="ECO:0007669"/>
    <property type="project" value="UniProtKB-UniRule"/>
</dbReference>
<comment type="similarity">
    <text evidence="1 4">Belongs to the TIFY/JAZ family.</text>
</comment>
<evidence type="ECO:0000256" key="5">
    <source>
        <dbReference type="SAM" id="MobiDB-lite"/>
    </source>
</evidence>
<evidence type="ECO:0000256" key="4">
    <source>
        <dbReference type="RuleBase" id="RU369065"/>
    </source>
</evidence>
<reference evidence="7 8" key="1">
    <citation type="journal article" date="2019" name="Sci. Rep.">
        <title>A high-quality genome of Eragrostis curvula grass provides insights into Poaceae evolution and supports new strategies to enhance forage quality.</title>
        <authorList>
            <person name="Carballo J."/>
            <person name="Santos B.A.C.M."/>
            <person name="Zappacosta D."/>
            <person name="Garbus I."/>
            <person name="Selva J.P."/>
            <person name="Gallo C.A."/>
            <person name="Diaz A."/>
            <person name="Albertini E."/>
            <person name="Caccamo M."/>
            <person name="Echenique V."/>
        </authorList>
    </citation>
    <scope>NUCLEOTIDE SEQUENCE [LARGE SCALE GENOMIC DNA]</scope>
    <source>
        <strain evidence="8">cv. Victoria</strain>
        <tissue evidence="7">Leaf</tissue>
    </source>
</reference>
<keyword evidence="2 4" id="KW-1184">Jasmonic acid signaling pathway</keyword>
<keyword evidence="8" id="KW-1185">Reference proteome</keyword>
<evidence type="ECO:0000313" key="7">
    <source>
        <dbReference type="EMBL" id="TVU30921.1"/>
    </source>
</evidence>
<dbReference type="OrthoDB" id="694307at2759"/>
<dbReference type="PANTHER" id="PTHR33077">
    <property type="entry name" value="PROTEIN TIFY 4A-RELATED-RELATED"/>
    <property type="match status" value="1"/>
</dbReference>
<feature type="region of interest" description="Disordered" evidence="5">
    <location>
        <begin position="115"/>
        <end position="137"/>
    </location>
</feature>
<protein>
    <recommendedName>
        <fullName evidence="4">Protein TIFY</fullName>
    </recommendedName>
    <alternativeName>
        <fullName evidence="4">Jasmonate ZIM domain-containing protein</fullName>
    </alternativeName>
</protein>
<evidence type="ECO:0000256" key="3">
    <source>
        <dbReference type="ARBA" id="ARBA00022843"/>
    </source>
</evidence>
<dbReference type="Pfam" id="PF09425">
    <property type="entry name" value="Jas_motif"/>
    <property type="match status" value="1"/>
</dbReference>
<feature type="domain" description="Tify" evidence="6">
    <location>
        <begin position="78"/>
        <end position="113"/>
    </location>
</feature>
<proteinExistence type="inferred from homology"/>
<comment type="domain">
    <text evidence="4">The jas domain is required for interaction with COI1.</text>
</comment>
<accession>A0A5J9V6B4</accession>
<feature type="region of interest" description="Disordered" evidence="5">
    <location>
        <begin position="176"/>
        <end position="202"/>
    </location>
</feature>
<dbReference type="PROSITE" id="PS51320">
    <property type="entry name" value="TIFY"/>
    <property type="match status" value="1"/>
</dbReference>
<dbReference type="GO" id="GO:0005634">
    <property type="term" value="C:nucleus"/>
    <property type="evidence" value="ECO:0007669"/>
    <property type="project" value="UniProtKB-SubCell"/>
</dbReference>
<dbReference type="SMART" id="SM00979">
    <property type="entry name" value="TIFY"/>
    <property type="match status" value="1"/>
</dbReference>
<sequence>MAAAGNSRFAVTCGLLRQYMMREHKHQPRMGGLAGSSLLPPLREATEDDAQDTDARTMQLFPTHAGVSEETPSTKQTEEQARAPLTIFYEGRMLVFEDFPADGAEELMQLCHATSGSPVVPKKPAATKPSAGPSDMPIARKESLKRFLQKRKHRGRTVDEKIYVWIDRIVATDPYHKETAREKEAATDKPVKDEPASSWLAL</sequence>
<comment type="caution">
    <text evidence="7">The sequence shown here is derived from an EMBL/GenBank/DDBJ whole genome shotgun (WGS) entry which is preliminary data.</text>
</comment>
<dbReference type="InterPro" id="IPR018467">
    <property type="entry name" value="CCT_CS"/>
</dbReference>